<dbReference type="EMBL" id="CP017819">
    <property type="protein sequence ID" value="APA10356.1"/>
    <property type="molecule type" value="Genomic_DNA"/>
</dbReference>
<name>A0A1D9Q636_SCLS1</name>
<evidence type="ECO:0000313" key="2">
    <source>
        <dbReference type="EMBL" id="APA10356.1"/>
    </source>
</evidence>
<dbReference type="Gene3D" id="1.25.40.10">
    <property type="entry name" value="Tetratricopeptide repeat domain"/>
    <property type="match status" value="1"/>
</dbReference>
<dbReference type="OrthoDB" id="194358at2759"/>
<dbReference type="Pfam" id="PF06985">
    <property type="entry name" value="HET"/>
    <property type="match status" value="1"/>
</dbReference>
<dbReference type="AlphaFoldDB" id="A0A1D9Q636"/>
<dbReference type="Proteomes" id="UP000177798">
    <property type="component" value="Chromosome 6"/>
</dbReference>
<accession>A0A1D9Q636</accession>
<evidence type="ECO:0000259" key="1">
    <source>
        <dbReference type="Pfam" id="PF06985"/>
    </source>
</evidence>
<feature type="domain" description="Heterokaryon incompatibility" evidence="1">
    <location>
        <begin position="50"/>
        <end position="180"/>
    </location>
</feature>
<sequence length="527" mass="60050">MSQYSYSLHSLDSDSIRLLGLMPNKDQTAPIQCRLYNYPLQELDKGIHLYEALSYVWGSSDKPKFVFINEHSLPITANLHTALLHLRDRTFERIIWVDSICMNQEDNTEKSRQIQLMAKIFGQANRVIVYLGEAADDSDQALEGIRVAAEGESPNVIVNEMDQRPILELLKRPWFQRIWASTSGGWLGSTNPHNVWFCNGRRVYALLSMSSDNLNPTGLSPDYTVPWAILLKRLVKSVLFKEVSVETWEDKEIAVIESKGYVLGHVSSIDIDVASARYDRQHINIVFNNQPGSLQYEKEYGTRWALQASAKSIRQGDLVCLLHGASKPAIIRTCKDHFAIIVIAITLQQHVPRESGYVESLQPLPSMQKFPRDFLLIWNWGKSLENLQGQVGYEDTMEINTLVPEYLKTDTNKAVRSINIALTLGDTKNYKNAENIIQKGIKNYEGVLGRGNLYILALKESLTWIYKNQEQWREAENLFLQVIQIRKDLLGNYHQDTLSSMANLSLIYMEELHSGVGMRDIMIGLAN</sequence>
<dbReference type="VEuPathDB" id="FungiDB:sscle_06g051260"/>
<organism evidence="2 3">
    <name type="scientific">Sclerotinia sclerotiorum (strain ATCC 18683 / 1980 / Ss-1)</name>
    <name type="common">White mold</name>
    <name type="synonym">Whetzelinia sclerotiorum</name>
    <dbReference type="NCBI Taxonomy" id="665079"/>
    <lineage>
        <taxon>Eukaryota</taxon>
        <taxon>Fungi</taxon>
        <taxon>Dikarya</taxon>
        <taxon>Ascomycota</taxon>
        <taxon>Pezizomycotina</taxon>
        <taxon>Leotiomycetes</taxon>
        <taxon>Helotiales</taxon>
        <taxon>Sclerotiniaceae</taxon>
        <taxon>Sclerotinia</taxon>
    </lineage>
</organism>
<dbReference type="InterPro" id="IPR052895">
    <property type="entry name" value="HetReg/Transcr_Mod"/>
</dbReference>
<dbReference type="InterPro" id="IPR010730">
    <property type="entry name" value="HET"/>
</dbReference>
<proteinExistence type="predicted"/>
<gene>
    <name evidence="2" type="ORF">sscle_06g051260</name>
</gene>
<dbReference type="PANTHER" id="PTHR24148:SF78">
    <property type="entry name" value="HETEROKARYON INCOMPATIBILITY DOMAIN-CONTAINING PROTEIN"/>
    <property type="match status" value="1"/>
</dbReference>
<dbReference type="SUPFAM" id="SSF48452">
    <property type="entry name" value="TPR-like"/>
    <property type="match status" value="1"/>
</dbReference>
<reference evidence="3" key="1">
    <citation type="journal article" date="2017" name="Genome Biol. Evol.">
        <title>The complete genome sequence of the phytopathogenic fungus Sclerotinia sclerotiorum reveals insights into the genome architecture of broad host range pathogens.</title>
        <authorList>
            <person name="Derbyshire M."/>
            <person name="Denton-Giles M."/>
            <person name="Hegedus D."/>
            <person name="Seifbarghy S."/>
            <person name="Rollins J."/>
            <person name="van Kan J."/>
            <person name="Seidl M.F."/>
            <person name="Faino L."/>
            <person name="Mbengue M."/>
            <person name="Navaud O."/>
            <person name="Raffaele S."/>
            <person name="Hammond-Kosack K."/>
            <person name="Heard S."/>
            <person name="Oliver R."/>
        </authorList>
    </citation>
    <scope>NUCLEOTIDE SEQUENCE [LARGE SCALE GENOMIC DNA]</scope>
    <source>
        <strain evidence="3">ATCC 18683 / 1980 / Ss-1</strain>
    </source>
</reference>
<dbReference type="Pfam" id="PF13374">
    <property type="entry name" value="TPR_10"/>
    <property type="match status" value="1"/>
</dbReference>
<evidence type="ECO:0000313" key="3">
    <source>
        <dbReference type="Proteomes" id="UP000177798"/>
    </source>
</evidence>
<dbReference type="PANTHER" id="PTHR24148">
    <property type="entry name" value="ANKYRIN REPEAT DOMAIN-CONTAINING PROTEIN 39 HOMOLOG-RELATED"/>
    <property type="match status" value="1"/>
</dbReference>
<dbReference type="InterPro" id="IPR011990">
    <property type="entry name" value="TPR-like_helical_dom_sf"/>
</dbReference>
<protein>
    <recommendedName>
        <fullName evidence="1">Heterokaryon incompatibility domain-containing protein</fullName>
    </recommendedName>
</protein>